<feature type="compositionally biased region" description="Gly residues" evidence="1">
    <location>
        <begin position="89"/>
        <end position="103"/>
    </location>
</feature>
<feature type="compositionally biased region" description="Basic and acidic residues" evidence="1">
    <location>
        <begin position="40"/>
        <end position="53"/>
    </location>
</feature>
<evidence type="ECO:0000256" key="1">
    <source>
        <dbReference type="SAM" id="MobiDB-lite"/>
    </source>
</evidence>
<proteinExistence type="predicted"/>
<evidence type="ECO:0000313" key="3">
    <source>
        <dbReference type="Proteomes" id="UP001215598"/>
    </source>
</evidence>
<protein>
    <submittedName>
        <fullName evidence="2">Uncharacterized protein</fullName>
    </submittedName>
</protein>
<feature type="compositionally biased region" description="Low complexity" evidence="1">
    <location>
        <begin position="1"/>
        <end position="11"/>
    </location>
</feature>
<gene>
    <name evidence="2" type="ORF">B0H16DRAFT_1522928</name>
</gene>
<feature type="region of interest" description="Disordered" evidence="1">
    <location>
        <begin position="26"/>
        <end position="103"/>
    </location>
</feature>
<dbReference type="Proteomes" id="UP001215598">
    <property type="component" value="Unassembled WGS sequence"/>
</dbReference>
<feature type="compositionally biased region" description="Polar residues" evidence="1">
    <location>
        <begin position="218"/>
        <end position="232"/>
    </location>
</feature>
<dbReference type="EMBL" id="JARKIB010000024">
    <property type="protein sequence ID" value="KAJ7766066.1"/>
    <property type="molecule type" value="Genomic_DNA"/>
</dbReference>
<sequence length="232" mass="24530">MGCCPPFTSPTCPTPPPQAVTTASIIRPKQESSAQSARPKAGEETAARARLGAEKAAPLPTHSTHSYCDTQYRLRGRPGSPERPRVHVQGGGQGFEGRGEEGGGGGQFGCGALAPAVWDWIADLIVSGVSLLFDAARRVFGFGFGDGGFGFCGAALALRTTQHSAPPLARTRTPPTLFSRIQREDIAVVFVRRAQYTPYGVSALPHTATPVHRPIPSPSRTRTHTPCRTACS</sequence>
<evidence type="ECO:0000313" key="2">
    <source>
        <dbReference type="EMBL" id="KAJ7766066.1"/>
    </source>
</evidence>
<comment type="caution">
    <text evidence="2">The sequence shown here is derived from an EMBL/GenBank/DDBJ whole genome shotgun (WGS) entry which is preliminary data.</text>
</comment>
<keyword evidence="3" id="KW-1185">Reference proteome</keyword>
<feature type="region of interest" description="Disordered" evidence="1">
    <location>
        <begin position="210"/>
        <end position="232"/>
    </location>
</feature>
<reference evidence="2" key="1">
    <citation type="submission" date="2023-03" db="EMBL/GenBank/DDBJ databases">
        <title>Massive genome expansion in bonnet fungi (Mycena s.s.) driven by repeated elements and novel gene families across ecological guilds.</title>
        <authorList>
            <consortium name="Lawrence Berkeley National Laboratory"/>
            <person name="Harder C.B."/>
            <person name="Miyauchi S."/>
            <person name="Viragh M."/>
            <person name="Kuo A."/>
            <person name="Thoen E."/>
            <person name="Andreopoulos B."/>
            <person name="Lu D."/>
            <person name="Skrede I."/>
            <person name="Drula E."/>
            <person name="Henrissat B."/>
            <person name="Morin E."/>
            <person name="Kohler A."/>
            <person name="Barry K."/>
            <person name="LaButti K."/>
            <person name="Morin E."/>
            <person name="Salamov A."/>
            <person name="Lipzen A."/>
            <person name="Mereny Z."/>
            <person name="Hegedus B."/>
            <person name="Baldrian P."/>
            <person name="Stursova M."/>
            <person name="Weitz H."/>
            <person name="Taylor A."/>
            <person name="Grigoriev I.V."/>
            <person name="Nagy L.G."/>
            <person name="Martin F."/>
            <person name="Kauserud H."/>
        </authorList>
    </citation>
    <scope>NUCLEOTIDE SEQUENCE</scope>
    <source>
        <strain evidence="2">CBHHK182m</strain>
    </source>
</reference>
<name>A0AAD7JNB5_9AGAR</name>
<feature type="region of interest" description="Disordered" evidence="1">
    <location>
        <begin position="1"/>
        <end position="20"/>
    </location>
</feature>
<accession>A0AAD7JNB5</accession>
<dbReference type="AlphaFoldDB" id="A0AAD7JNB5"/>
<organism evidence="2 3">
    <name type="scientific">Mycena metata</name>
    <dbReference type="NCBI Taxonomy" id="1033252"/>
    <lineage>
        <taxon>Eukaryota</taxon>
        <taxon>Fungi</taxon>
        <taxon>Dikarya</taxon>
        <taxon>Basidiomycota</taxon>
        <taxon>Agaricomycotina</taxon>
        <taxon>Agaricomycetes</taxon>
        <taxon>Agaricomycetidae</taxon>
        <taxon>Agaricales</taxon>
        <taxon>Marasmiineae</taxon>
        <taxon>Mycenaceae</taxon>
        <taxon>Mycena</taxon>
    </lineage>
</organism>